<name>A0A0F8YDC4_9ZZZZ</name>
<dbReference type="EMBL" id="LAZR01067166">
    <property type="protein sequence ID" value="KKK52154.1"/>
    <property type="molecule type" value="Genomic_DNA"/>
</dbReference>
<sequence length="56" mass="6229">MKEICGRFFGREILLLGMEPGTGIRACCVLLKNHEGWHALVNPDLKGLEYEQGDLG</sequence>
<dbReference type="AlphaFoldDB" id="A0A0F8YDC4"/>
<comment type="caution">
    <text evidence="1">The sequence shown here is derived from an EMBL/GenBank/DDBJ whole genome shotgun (WGS) entry which is preliminary data.</text>
</comment>
<accession>A0A0F8YDC4</accession>
<reference evidence="1" key="1">
    <citation type="journal article" date="2015" name="Nature">
        <title>Complex archaea that bridge the gap between prokaryotes and eukaryotes.</title>
        <authorList>
            <person name="Spang A."/>
            <person name="Saw J.H."/>
            <person name="Jorgensen S.L."/>
            <person name="Zaremba-Niedzwiedzka K."/>
            <person name="Martijn J."/>
            <person name="Lind A.E."/>
            <person name="van Eijk R."/>
            <person name="Schleper C."/>
            <person name="Guy L."/>
            <person name="Ettema T.J."/>
        </authorList>
    </citation>
    <scope>NUCLEOTIDE SEQUENCE</scope>
</reference>
<gene>
    <name evidence="1" type="ORF">LCGC14_3107760</name>
</gene>
<organism evidence="1">
    <name type="scientific">marine sediment metagenome</name>
    <dbReference type="NCBI Taxonomy" id="412755"/>
    <lineage>
        <taxon>unclassified sequences</taxon>
        <taxon>metagenomes</taxon>
        <taxon>ecological metagenomes</taxon>
    </lineage>
</organism>
<evidence type="ECO:0000313" key="1">
    <source>
        <dbReference type="EMBL" id="KKK52154.1"/>
    </source>
</evidence>
<proteinExistence type="predicted"/>
<protein>
    <submittedName>
        <fullName evidence="1">Uncharacterized protein</fullName>
    </submittedName>
</protein>